<gene>
    <name evidence="1" type="ORF">EL17_17765</name>
</gene>
<name>A0A074KWJ7_9BACT</name>
<dbReference type="STRING" id="1048983.EL17_17765"/>
<accession>A0A074KWJ7</accession>
<proteinExistence type="predicted"/>
<keyword evidence="2" id="KW-1185">Reference proteome</keyword>
<evidence type="ECO:0000313" key="2">
    <source>
        <dbReference type="Proteomes" id="UP000027821"/>
    </source>
</evidence>
<sequence>MRVHYTVLNRLQSSGFLLKKSIKENVLLISKYNKDYIYKTSEKLWETFSYFHKCIFKYTKINSHNFENEIAVHRFLCTQTFDSLKIPKIYDTDGKSYMIMDYIEGTMGRWYTFDMDRKLIYSLVDLHLSVKEFKKPFKTHFLSFLRRPFWNTIRLIATIVLNKLGFKDMVKCLYLCLKLSFKVKTNMSPILLHKDINNMGNIVTDKNGELYFLDFESCIIEYKWIFTDIIEVIYSYKDEYLDVELFKVFVNEMQERNFINKGFDLKSQIRFAMLKNVIKYIGFKDLYVSHKNTLLNNILPDDKFDIWYEDTFGKITVAI</sequence>
<dbReference type="Proteomes" id="UP000027821">
    <property type="component" value="Unassembled WGS sequence"/>
</dbReference>
<dbReference type="InterPro" id="IPR011009">
    <property type="entry name" value="Kinase-like_dom_sf"/>
</dbReference>
<dbReference type="AlphaFoldDB" id="A0A074KWJ7"/>
<evidence type="ECO:0000313" key="1">
    <source>
        <dbReference type="EMBL" id="KEO72585.1"/>
    </source>
</evidence>
<reference evidence="1 2" key="1">
    <citation type="submission" date="2014-04" db="EMBL/GenBank/DDBJ databases">
        <title>Characterization and application of a salt tolerant electro-active bacterium.</title>
        <authorList>
            <person name="Yang L."/>
            <person name="Wei S."/>
            <person name="Tay Q.X.M."/>
        </authorList>
    </citation>
    <scope>NUCLEOTIDE SEQUENCE [LARGE SCALE GENOMIC DNA]</scope>
    <source>
        <strain evidence="1 2">LY1</strain>
    </source>
</reference>
<dbReference type="EMBL" id="JMIH01000024">
    <property type="protein sequence ID" value="KEO72585.1"/>
    <property type="molecule type" value="Genomic_DNA"/>
</dbReference>
<dbReference type="SUPFAM" id="SSF56112">
    <property type="entry name" value="Protein kinase-like (PK-like)"/>
    <property type="match status" value="1"/>
</dbReference>
<organism evidence="1 2">
    <name type="scientific">Anditalea andensis</name>
    <dbReference type="NCBI Taxonomy" id="1048983"/>
    <lineage>
        <taxon>Bacteria</taxon>
        <taxon>Pseudomonadati</taxon>
        <taxon>Bacteroidota</taxon>
        <taxon>Cytophagia</taxon>
        <taxon>Cytophagales</taxon>
        <taxon>Cytophagaceae</taxon>
        <taxon>Anditalea</taxon>
    </lineage>
</organism>
<comment type="caution">
    <text evidence="1">The sequence shown here is derived from an EMBL/GenBank/DDBJ whole genome shotgun (WGS) entry which is preliminary data.</text>
</comment>
<dbReference type="OrthoDB" id="9971969at2"/>
<protein>
    <recommendedName>
        <fullName evidence="3">Aminoglycoside phosphotransferase domain-containing protein</fullName>
    </recommendedName>
</protein>
<evidence type="ECO:0008006" key="3">
    <source>
        <dbReference type="Google" id="ProtNLM"/>
    </source>
</evidence>